<protein>
    <submittedName>
        <fullName evidence="1">Uncharacterized protein</fullName>
    </submittedName>
</protein>
<dbReference type="RefSeq" id="WP_189629558.1">
    <property type="nucleotide sequence ID" value="NZ_BNAG01000002.1"/>
</dbReference>
<evidence type="ECO:0000313" key="1">
    <source>
        <dbReference type="EMBL" id="GHE60632.1"/>
    </source>
</evidence>
<dbReference type="Proteomes" id="UP000658258">
    <property type="component" value="Unassembled WGS sequence"/>
</dbReference>
<dbReference type="EMBL" id="BNAG01000002">
    <property type="protein sequence ID" value="GHE60632.1"/>
    <property type="molecule type" value="Genomic_DNA"/>
</dbReference>
<accession>A0ABQ3I3W9</accession>
<sequence>MKLYFSLLIIVTLSSCSLDNQEGIKTIDTGAFEIDVPDSWKYHKEKGDDSFVGRIVGNEIELFFDWSEMGYANSLILTEQEYIYEHDYLWMPVNLPYGKDGVIYTTGDIEGVRQQIMREKGIRDPLLVKVEPFQIPMKQVIHSGNEYAAILTYKDTSIRVAIEIPEEIRNHNIQVDTVGHYICKLITPRKGIDGMTGVYFKDLNSNFNFNIVGSIKRIRDQESAIRAFKTIKIKREVN</sequence>
<gene>
    <name evidence="1" type="ORF">GCM10011340_14410</name>
</gene>
<dbReference type="PROSITE" id="PS51257">
    <property type="entry name" value="PROKAR_LIPOPROTEIN"/>
    <property type="match status" value="1"/>
</dbReference>
<keyword evidence="2" id="KW-1185">Reference proteome</keyword>
<reference evidence="2" key="1">
    <citation type="journal article" date="2019" name="Int. J. Syst. Evol. Microbiol.">
        <title>The Global Catalogue of Microorganisms (GCM) 10K type strain sequencing project: providing services to taxonomists for standard genome sequencing and annotation.</title>
        <authorList>
            <consortium name="The Broad Institute Genomics Platform"/>
            <consortium name="The Broad Institute Genome Sequencing Center for Infectious Disease"/>
            <person name="Wu L."/>
            <person name="Ma J."/>
        </authorList>
    </citation>
    <scope>NUCLEOTIDE SEQUENCE [LARGE SCALE GENOMIC DNA]</scope>
    <source>
        <strain evidence="2">CGMCC 1.15111</strain>
    </source>
</reference>
<comment type="caution">
    <text evidence="1">The sequence shown here is derived from an EMBL/GenBank/DDBJ whole genome shotgun (WGS) entry which is preliminary data.</text>
</comment>
<evidence type="ECO:0000313" key="2">
    <source>
        <dbReference type="Proteomes" id="UP000658258"/>
    </source>
</evidence>
<name>A0ABQ3I3W9_9BACT</name>
<proteinExistence type="predicted"/>
<organism evidence="1 2">
    <name type="scientific">Roseivirga thermotolerans</name>
    <dbReference type="NCBI Taxonomy" id="1758176"/>
    <lineage>
        <taxon>Bacteria</taxon>
        <taxon>Pseudomonadati</taxon>
        <taxon>Bacteroidota</taxon>
        <taxon>Cytophagia</taxon>
        <taxon>Cytophagales</taxon>
        <taxon>Roseivirgaceae</taxon>
        <taxon>Roseivirga</taxon>
    </lineage>
</organism>